<reference evidence="1 2" key="1">
    <citation type="submission" date="2023-11" db="EMBL/GenBank/DDBJ databases">
        <title>Dfirmibasis_genome.</title>
        <authorList>
            <person name="Edelbroek B."/>
            <person name="Kjellin J."/>
            <person name="Jerlstrom-Hultqvist J."/>
            <person name="Soderbom F."/>
        </authorList>
    </citation>
    <scope>NUCLEOTIDE SEQUENCE [LARGE SCALE GENOMIC DNA]</scope>
    <source>
        <strain evidence="1 2">TNS-C-14</strain>
    </source>
</reference>
<comment type="caution">
    <text evidence="1">The sequence shown here is derived from an EMBL/GenBank/DDBJ whole genome shotgun (WGS) entry which is preliminary data.</text>
</comment>
<accession>A0AAN7TUF7</accession>
<proteinExistence type="predicted"/>
<organism evidence="1 2">
    <name type="scientific">Dictyostelium firmibasis</name>
    <dbReference type="NCBI Taxonomy" id="79012"/>
    <lineage>
        <taxon>Eukaryota</taxon>
        <taxon>Amoebozoa</taxon>
        <taxon>Evosea</taxon>
        <taxon>Eumycetozoa</taxon>
        <taxon>Dictyostelia</taxon>
        <taxon>Dictyosteliales</taxon>
        <taxon>Dictyosteliaceae</taxon>
        <taxon>Dictyostelium</taxon>
    </lineage>
</organism>
<dbReference type="EMBL" id="JAVFKY010000003">
    <property type="protein sequence ID" value="KAK5579854.1"/>
    <property type="molecule type" value="Genomic_DNA"/>
</dbReference>
<dbReference type="Proteomes" id="UP001344447">
    <property type="component" value="Unassembled WGS sequence"/>
</dbReference>
<evidence type="ECO:0000313" key="2">
    <source>
        <dbReference type="Proteomes" id="UP001344447"/>
    </source>
</evidence>
<evidence type="ECO:0000313" key="1">
    <source>
        <dbReference type="EMBL" id="KAK5579854.1"/>
    </source>
</evidence>
<protein>
    <submittedName>
        <fullName evidence="1">Uncharacterized protein</fullName>
    </submittedName>
</protein>
<keyword evidence="2" id="KW-1185">Reference proteome</keyword>
<gene>
    <name evidence="1" type="ORF">RB653_009542</name>
</gene>
<sequence length="26" mass="3037">MMDENQSSKWKPVIIYVGFYVGPAYI</sequence>
<dbReference type="AlphaFoldDB" id="A0AAN7TUF7"/>
<name>A0AAN7TUF7_9MYCE</name>